<feature type="signal peptide" evidence="2">
    <location>
        <begin position="1"/>
        <end position="26"/>
    </location>
</feature>
<dbReference type="RefSeq" id="WP_137333674.1">
    <property type="nucleotide sequence ID" value="NZ_CP040077.1"/>
</dbReference>
<accession>A0A4P8IUT2</accession>
<dbReference type="GO" id="GO:0004252">
    <property type="term" value="F:serine-type endopeptidase activity"/>
    <property type="evidence" value="ECO:0007669"/>
    <property type="project" value="UniProtKB-UniRule"/>
</dbReference>
<gene>
    <name evidence="4" type="ORF">FAZ95_17920</name>
</gene>
<dbReference type="GO" id="GO:0008240">
    <property type="term" value="F:tripeptidyl-peptidase activity"/>
    <property type="evidence" value="ECO:0007669"/>
    <property type="project" value="TreeGrafter"/>
</dbReference>
<dbReference type="EMBL" id="CP040077">
    <property type="protein sequence ID" value="QCP50864.1"/>
    <property type="molecule type" value="Genomic_DNA"/>
</dbReference>
<keyword evidence="5" id="KW-1185">Reference proteome</keyword>
<dbReference type="SUPFAM" id="SSF52743">
    <property type="entry name" value="Subtilisin-like"/>
    <property type="match status" value="1"/>
</dbReference>
<dbReference type="AlphaFoldDB" id="A0A4P8IUT2"/>
<feature type="active site" description="Charge relay system" evidence="1">
    <location>
        <position position="146"/>
    </location>
</feature>
<feature type="chain" id="PRO_5020682572" evidence="2">
    <location>
        <begin position="27"/>
        <end position="407"/>
    </location>
</feature>
<dbReference type="Gene3D" id="3.40.50.200">
    <property type="entry name" value="Peptidase S8/S53 domain"/>
    <property type="match status" value="1"/>
</dbReference>
<evidence type="ECO:0000313" key="4">
    <source>
        <dbReference type="EMBL" id="QCP50864.1"/>
    </source>
</evidence>
<dbReference type="CDD" id="cd04056">
    <property type="entry name" value="Peptidases_S53"/>
    <property type="match status" value="1"/>
</dbReference>
<keyword evidence="1" id="KW-0106">Calcium</keyword>
<dbReference type="InterPro" id="IPR030400">
    <property type="entry name" value="Sedolisin_dom"/>
</dbReference>
<feature type="binding site" evidence="1">
    <location>
        <position position="367"/>
    </location>
    <ligand>
        <name>Ca(2+)</name>
        <dbReference type="ChEBI" id="CHEBI:29108"/>
    </ligand>
</feature>
<feature type="binding site" evidence="1">
    <location>
        <position position="366"/>
    </location>
    <ligand>
        <name>Ca(2+)</name>
        <dbReference type="ChEBI" id="CHEBI:29108"/>
    </ligand>
</feature>
<dbReference type="InterPro" id="IPR036852">
    <property type="entry name" value="Peptidase_S8/S53_dom_sf"/>
</dbReference>
<dbReference type="KEGG" id="tvl:FAZ95_17920"/>
<evidence type="ECO:0000256" key="2">
    <source>
        <dbReference type="SAM" id="SignalP"/>
    </source>
</evidence>
<dbReference type="PROSITE" id="PS51695">
    <property type="entry name" value="SEDOLISIN"/>
    <property type="match status" value="1"/>
</dbReference>
<feature type="binding site" evidence="1">
    <location>
        <position position="384"/>
    </location>
    <ligand>
        <name>Ca(2+)</name>
        <dbReference type="ChEBI" id="CHEBI:29108"/>
    </ligand>
</feature>
<dbReference type="GO" id="GO:0006508">
    <property type="term" value="P:proteolysis"/>
    <property type="evidence" value="ECO:0007669"/>
    <property type="project" value="UniProtKB-KW"/>
</dbReference>
<proteinExistence type="predicted"/>
<feature type="domain" description="Peptidase S53" evidence="3">
    <location>
        <begin position="65"/>
        <end position="406"/>
    </location>
</feature>
<name>A0A4P8IUT2_9BURK</name>
<feature type="active site" description="Charge relay system" evidence="1">
    <location>
        <position position="320"/>
    </location>
</feature>
<organism evidence="4 5">
    <name type="scientific">Trinickia violacea</name>
    <dbReference type="NCBI Taxonomy" id="2571746"/>
    <lineage>
        <taxon>Bacteria</taxon>
        <taxon>Pseudomonadati</taxon>
        <taxon>Pseudomonadota</taxon>
        <taxon>Betaproteobacteria</taxon>
        <taxon>Burkholderiales</taxon>
        <taxon>Burkholderiaceae</taxon>
        <taxon>Trinickia</taxon>
    </lineage>
</organism>
<dbReference type="PANTHER" id="PTHR14218">
    <property type="entry name" value="PROTEASE S8 TRIPEPTIDYL PEPTIDASE I CLN2"/>
    <property type="match status" value="1"/>
</dbReference>
<evidence type="ECO:0000259" key="3">
    <source>
        <dbReference type="PROSITE" id="PS51695"/>
    </source>
</evidence>
<dbReference type="Proteomes" id="UP000298656">
    <property type="component" value="Chromosome 1"/>
</dbReference>
<dbReference type="GO" id="GO:0046872">
    <property type="term" value="F:metal ion binding"/>
    <property type="evidence" value="ECO:0007669"/>
    <property type="project" value="UniProtKB-UniRule"/>
</dbReference>
<dbReference type="PANTHER" id="PTHR14218:SF15">
    <property type="entry name" value="TRIPEPTIDYL-PEPTIDASE 1"/>
    <property type="match status" value="1"/>
</dbReference>
<evidence type="ECO:0000313" key="5">
    <source>
        <dbReference type="Proteomes" id="UP000298656"/>
    </source>
</evidence>
<comment type="cofactor">
    <cofactor evidence="1">
        <name>Ca(2+)</name>
        <dbReference type="ChEBI" id="CHEBI:29108"/>
    </cofactor>
    <text evidence="1">Binds 1 Ca(2+) ion per subunit.</text>
</comment>
<keyword evidence="1" id="KW-0479">Metal-binding</keyword>
<sequence>MKSRLLSLMLVTAVCIPAFVSTFALAQGDEQSSSYVEGTRVPKGFARPPFHVNKAHHASATSVVGLTPTSIRHAYGFDTIANQGDGMVIAIVDAYDDPKIESDLGVFNSTLSLPACTTANGCFKKIYASSGRLKADSGWSLEISLDVEWAHAIAPNAKIILVEAASNSFSDLMKAVDVAVKNGASVVSMSFGGVEFSSEGSFDGHFSASSGVTFVASSGDSGNGAEYPAASPYVVSVGGTTLSSDAYGNYVGETAWTGSGGGVSAYEPEPSGQAAWPIPYAGHRGIPDVSYDGNPNSGFAVYDSVTYQGQSGWFQVGGTSAGAPQWAALFAIANSMRAAAGKSHLDGTYSRLYTAGQSAYGSDYHDVTAGNNGTCGAICNASGGYDYVTGLGSPQALNLVQGLANQP</sequence>
<evidence type="ECO:0000256" key="1">
    <source>
        <dbReference type="PROSITE-ProRule" id="PRU01032"/>
    </source>
</evidence>
<keyword evidence="1" id="KW-0378">Hydrolase</keyword>
<protein>
    <submittedName>
        <fullName evidence="4">Peptidase S8/S53 subtilisin kexin sedolisin</fullName>
    </submittedName>
</protein>
<dbReference type="InterPro" id="IPR050819">
    <property type="entry name" value="Tripeptidyl-peptidase_I"/>
</dbReference>
<keyword evidence="1" id="KW-0645">Protease</keyword>
<keyword evidence="2" id="KW-0732">Signal</keyword>
<dbReference type="OrthoDB" id="151889at2"/>
<feature type="binding site" evidence="1">
    <location>
        <position position="386"/>
    </location>
    <ligand>
        <name>Ca(2+)</name>
        <dbReference type="ChEBI" id="CHEBI:29108"/>
    </ligand>
</feature>
<feature type="active site" description="Charge relay system" evidence="1">
    <location>
        <position position="142"/>
    </location>
</feature>
<reference evidence="4 5" key="1">
    <citation type="submission" date="2019-05" db="EMBL/GenBank/DDBJ databases">
        <title>Burkholderia sp. DHOD12, isolated from subtropical forest soil.</title>
        <authorList>
            <person name="Gao Z.-H."/>
            <person name="Qiu L.-H."/>
        </authorList>
    </citation>
    <scope>NUCLEOTIDE SEQUENCE [LARGE SCALE GENOMIC DNA]</scope>
    <source>
        <strain evidence="4 5">DHOD12</strain>
    </source>
</reference>
<keyword evidence="1" id="KW-0720">Serine protease</keyword>